<evidence type="ECO:0000313" key="4">
    <source>
        <dbReference type="Proteomes" id="UP000243975"/>
    </source>
</evidence>
<dbReference type="SUPFAM" id="SSF48403">
    <property type="entry name" value="Ankyrin repeat"/>
    <property type="match status" value="1"/>
</dbReference>
<comment type="caution">
    <text evidence="3">The sequence shown here is derived from an EMBL/GenBank/DDBJ whole genome shotgun (WGS) entry which is preliminary data.</text>
</comment>
<dbReference type="InterPro" id="IPR026961">
    <property type="entry name" value="PGG_dom"/>
</dbReference>
<keyword evidence="1" id="KW-0812">Transmembrane</keyword>
<dbReference type="OMA" id="TAESCLM"/>
<dbReference type="Gene3D" id="1.25.40.20">
    <property type="entry name" value="Ankyrin repeat-containing domain"/>
    <property type="match status" value="1"/>
</dbReference>
<dbReference type="EMBL" id="LEKV01001051">
    <property type="protein sequence ID" value="KVI09627.1"/>
    <property type="molecule type" value="Genomic_DNA"/>
</dbReference>
<evidence type="ECO:0000259" key="2">
    <source>
        <dbReference type="Pfam" id="PF13962"/>
    </source>
</evidence>
<keyword evidence="1" id="KW-0472">Membrane</keyword>
<evidence type="ECO:0000313" key="3">
    <source>
        <dbReference type="EMBL" id="KVI09627.1"/>
    </source>
</evidence>
<dbReference type="InterPro" id="IPR036770">
    <property type="entry name" value="Ankyrin_rpt-contain_sf"/>
</dbReference>
<feature type="transmembrane region" description="Helical" evidence="1">
    <location>
        <begin position="286"/>
        <end position="304"/>
    </location>
</feature>
<dbReference type="GO" id="GO:0016020">
    <property type="term" value="C:membrane"/>
    <property type="evidence" value="ECO:0007669"/>
    <property type="project" value="TreeGrafter"/>
</dbReference>
<protein>
    <submittedName>
        <fullName evidence="3">Ankyrin repeat-containing domain-containing protein</fullName>
    </submittedName>
</protein>
<evidence type="ECO:0000256" key="1">
    <source>
        <dbReference type="SAM" id="Phobius"/>
    </source>
</evidence>
<reference evidence="3 4" key="1">
    <citation type="journal article" date="2016" name="Sci. Rep.">
        <title>The genome sequence of the outbreeding globe artichoke constructed de novo incorporating a phase-aware low-pass sequencing strategy of F1 progeny.</title>
        <authorList>
            <person name="Scaglione D."/>
            <person name="Reyes-Chin-Wo S."/>
            <person name="Acquadro A."/>
            <person name="Froenicke L."/>
            <person name="Portis E."/>
            <person name="Beitel C."/>
            <person name="Tirone M."/>
            <person name="Mauro R."/>
            <person name="Lo Monaco A."/>
            <person name="Mauromicale G."/>
            <person name="Faccioli P."/>
            <person name="Cattivelli L."/>
            <person name="Rieseberg L."/>
            <person name="Michelmore R."/>
            <person name="Lanteri S."/>
        </authorList>
    </citation>
    <scope>NUCLEOTIDE SEQUENCE [LARGE SCALE GENOMIC DNA]</scope>
    <source>
        <strain evidence="3">2C</strain>
    </source>
</reference>
<dbReference type="PANTHER" id="PTHR24177">
    <property type="entry name" value="CASKIN"/>
    <property type="match status" value="1"/>
</dbReference>
<feature type="transmembrane region" description="Helical" evidence="1">
    <location>
        <begin position="324"/>
        <end position="353"/>
    </location>
</feature>
<dbReference type="Proteomes" id="UP000243975">
    <property type="component" value="Unassembled WGS sequence"/>
</dbReference>
<dbReference type="Pfam" id="PF13962">
    <property type="entry name" value="PGG"/>
    <property type="match status" value="1"/>
</dbReference>
<feature type="transmembrane region" description="Helical" evidence="1">
    <location>
        <begin position="397"/>
        <end position="416"/>
    </location>
</feature>
<accession>A0A103YIC5</accession>
<gene>
    <name evidence="3" type="ORF">Ccrd_011983</name>
</gene>
<keyword evidence="4" id="KW-1185">Reference proteome</keyword>
<dbReference type="AlphaFoldDB" id="A0A103YIC5"/>
<sequence length="443" mass="49014">MASSSSKYPHPIYMDLNFNYILKLDGYNADGWKIFMYGLLKNNGVIGYIDGSIEPPPEGSNKAEMRSHYLPYLPLHKAAVKGDMKTLDEILKKNPNAVRALVIGASETALMVASPIEGNQEFLKKLISLMSPEDLAMQDSFGQTALTGAILADLPDEELKNYGGIGFGDVENPREEIVKGKKHSYYPHNKSGRGVFHIAIANRRAKVFNLIYQTTNLRGRVLQASDSSQNTALHLAAHLAGETENEAGLNLRSTGRGPALQMQRELQWFKLAKEGEQWMKDRANSGLIVATLIATIVFTSAITIPGGNNSNTGLPVFSQRPVFVVFAVSDALALFMSVSSILLFLGILTARYAIEDFLYSLPKRLMLALITLFVSIMCMMIAFTAILYLVFGDEKRWVLGLVSSLAAMTLLLFALLQFKPLLDIITSTYWLQIFKKQGDNILF</sequence>
<dbReference type="PANTHER" id="PTHR24177:SF292">
    <property type="entry name" value="ANKYRIN REPEAT FAMILY PROTEIN-RELATED"/>
    <property type="match status" value="1"/>
</dbReference>
<feature type="transmembrane region" description="Helical" evidence="1">
    <location>
        <begin position="365"/>
        <end position="391"/>
    </location>
</feature>
<dbReference type="Gramene" id="KVI09627">
    <property type="protein sequence ID" value="KVI09627"/>
    <property type="gene ID" value="Ccrd_011983"/>
</dbReference>
<dbReference type="STRING" id="59895.A0A103YIC5"/>
<organism evidence="3 4">
    <name type="scientific">Cynara cardunculus var. scolymus</name>
    <name type="common">Globe artichoke</name>
    <name type="synonym">Cynara scolymus</name>
    <dbReference type="NCBI Taxonomy" id="59895"/>
    <lineage>
        <taxon>Eukaryota</taxon>
        <taxon>Viridiplantae</taxon>
        <taxon>Streptophyta</taxon>
        <taxon>Embryophyta</taxon>
        <taxon>Tracheophyta</taxon>
        <taxon>Spermatophyta</taxon>
        <taxon>Magnoliopsida</taxon>
        <taxon>eudicotyledons</taxon>
        <taxon>Gunneridae</taxon>
        <taxon>Pentapetalae</taxon>
        <taxon>asterids</taxon>
        <taxon>campanulids</taxon>
        <taxon>Asterales</taxon>
        <taxon>Asteraceae</taxon>
        <taxon>Carduoideae</taxon>
        <taxon>Cardueae</taxon>
        <taxon>Carduinae</taxon>
        <taxon>Cynara</taxon>
    </lineage>
</organism>
<feature type="domain" description="PGG" evidence="2">
    <location>
        <begin position="277"/>
        <end position="390"/>
    </location>
</feature>
<proteinExistence type="predicted"/>
<keyword evidence="1" id="KW-1133">Transmembrane helix</keyword>
<name>A0A103YIC5_CYNCS</name>